<proteinExistence type="predicted"/>
<feature type="region of interest" description="Disordered" evidence="3">
    <location>
        <begin position="1"/>
        <end position="39"/>
    </location>
</feature>
<dbReference type="GO" id="GO:0005524">
    <property type="term" value="F:ATP binding"/>
    <property type="evidence" value="ECO:0007669"/>
    <property type="project" value="InterPro"/>
</dbReference>
<evidence type="ECO:0000259" key="5">
    <source>
        <dbReference type="PROSITE" id="PS51194"/>
    </source>
</evidence>
<dbReference type="Gene3D" id="3.40.50.300">
    <property type="entry name" value="P-loop containing nucleotide triphosphate hydrolases"/>
    <property type="match status" value="1"/>
</dbReference>
<dbReference type="InterPro" id="IPR049730">
    <property type="entry name" value="SNF2/RAD54-like_C"/>
</dbReference>
<dbReference type="GO" id="GO:0004386">
    <property type="term" value="F:helicase activity"/>
    <property type="evidence" value="ECO:0007669"/>
    <property type="project" value="UniProtKB-KW"/>
</dbReference>
<keyword evidence="2 6" id="KW-0347">Helicase</keyword>
<dbReference type="EMBL" id="JAGQFT020000009">
    <property type="protein sequence ID" value="MBS7458139.1"/>
    <property type="molecule type" value="Genomic_DNA"/>
</dbReference>
<dbReference type="InterPro" id="IPR001650">
    <property type="entry name" value="Helicase_C-like"/>
</dbReference>
<feature type="domain" description="Helicase ATP-binding" evidence="4">
    <location>
        <begin position="684"/>
        <end position="844"/>
    </location>
</feature>
<dbReference type="PROSITE" id="PS51192">
    <property type="entry name" value="HELICASE_ATP_BIND_1"/>
    <property type="match status" value="1"/>
</dbReference>
<dbReference type="SMART" id="SM00490">
    <property type="entry name" value="HELICc"/>
    <property type="match status" value="1"/>
</dbReference>
<feature type="domain" description="Helicase C-terminal" evidence="5">
    <location>
        <begin position="969"/>
        <end position="1132"/>
    </location>
</feature>
<protein>
    <submittedName>
        <fullName evidence="6">DEAD/DEAH box helicase</fullName>
    </submittedName>
</protein>
<evidence type="ECO:0000256" key="2">
    <source>
        <dbReference type="ARBA" id="ARBA00022806"/>
    </source>
</evidence>
<dbReference type="InterPro" id="IPR014001">
    <property type="entry name" value="Helicase_ATP-bd"/>
</dbReference>
<keyword evidence="2 6" id="KW-0067">ATP-binding</keyword>
<evidence type="ECO:0000256" key="1">
    <source>
        <dbReference type="ARBA" id="ARBA00022801"/>
    </source>
</evidence>
<reference evidence="6 7" key="1">
    <citation type="journal article" date="2021" name="Microbiol. Resour. Announc.">
        <title>Draft Genome Sequence of Coralloluteibacterium stylophorae LMG 29479T.</title>
        <authorList>
            <person name="Karlyshev A.V."/>
            <person name="Kudryashova E.B."/>
            <person name="Ariskina E.V."/>
            <person name="Conroy A.P."/>
            <person name="Abidueva E.Y."/>
        </authorList>
    </citation>
    <scope>NUCLEOTIDE SEQUENCE [LARGE SCALE GENOMIC DNA]</scope>
    <source>
        <strain evidence="6 7">LMG 29479</strain>
    </source>
</reference>
<dbReference type="CDD" id="cd18793">
    <property type="entry name" value="SF2_C_SNF"/>
    <property type="match status" value="1"/>
</dbReference>
<keyword evidence="7" id="KW-1185">Reference proteome</keyword>
<evidence type="ECO:0000313" key="6">
    <source>
        <dbReference type="EMBL" id="MBS7458139.1"/>
    </source>
</evidence>
<evidence type="ECO:0000256" key="3">
    <source>
        <dbReference type="SAM" id="MobiDB-lite"/>
    </source>
</evidence>
<name>A0AAP2CD81_9GAMM</name>
<dbReference type="InterPro" id="IPR038718">
    <property type="entry name" value="SNF2-like_sf"/>
</dbReference>
<dbReference type="SMART" id="SM00487">
    <property type="entry name" value="DEXDc"/>
    <property type="match status" value="1"/>
</dbReference>
<dbReference type="InterPro" id="IPR000330">
    <property type="entry name" value="SNF2_N"/>
</dbReference>
<dbReference type="GO" id="GO:0016787">
    <property type="term" value="F:hydrolase activity"/>
    <property type="evidence" value="ECO:0007669"/>
    <property type="project" value="UniProtKB-KW"/>
</dbReference>
<keyword evidence="2 6" id="KW-0547">Nucleotide-binding</keyword>
<dbReference type="SUPFAM" id="SSF52540">
    <property type="entry name" value="P-loop containing nucleoside triphosphate hydrolases"/>
    <property type="match status" value="2"/>
</dbReference>
<dbReference type="PANTHER" id="PTHR10799">
    <property type="entry name" value="SNF2/RAD54 HELICASE FAMILY"/>
    <property type="match status" value="1"/>
</dbReference>
<dbReference type="PROSITE" id="PS51194">
    <property type="entry name" value="HELICASE_CTER"/>
    <property type="match status" value="1"/>
</dbReference>
<sequence length="1138" mass="125102">MRRSAGREPTPRRRRRADLRRAPGYAHRSRVRNGPMTPDDLHRRLAEGHWRGDLPESLLQEGRLLAAAGAIHALTAARDDHGPRLLARFERAVHAVGLDDAAGLRARDRGEADVRDVAALLLASALPPDAWSGEAGPLLPPDEEAATGERTLGLLLRMQDTAPLARYGYDDDPLPPRLRVRRDVPRLCVAAVWARPARRDGGLVDPQPASLRPGALAPAEGWPDEVAAALEALAAATPVHQGALTLRAVTTRALEEAMETLAARYPVWYERPGNGPLARGPQTTLALSWQPLADGSQLLVSGLDDYADAQLLRGAGLWYVRSGEPVFGSVGGDLALLDIPPQTAPLQPEDIPGLLQQQKRPGPAAQLPVPEPRGPVRRLGSDPVPVLVMRGVPMPATHPRRLEGDPDVLGCARLAFDYGPLRANVSSATPVLRRFLDGKVVEARRDLPRERKMLQALLKAGLVEARECARGMGLPLEVAEGELFARPDPRRAPLPPEGWRPLLRQLAASGARIEYELDFPHDEMVEVGDWHLDIAEQQGAWFDVRLGIDVQGTRVDMLPLLRRMLEDPDFPLQAPPDEKKNALWRVQVDDYRSVQLPLARLRALIAPLLEWLESDRGRGLRMHRTQAAVIAGISEQARLRWADATGLRQRLLRLREGAHAEADAPPGFNATLRPYQREGLAWLDYLADTGLGGVLADDMGLGKTVQVIAHLLAEKQRGRMDVPALVVCPTSLVGNWREEAARFAPGLRTLVLHGSGRADAFDQIDSHDLVITTYPLLPRDRERLVERRFSVLVMDEAQAIKNARSLAAQVVREIPARRRLAMTGTPLENHLGELWAQFDAVEPGLLGSERQFARLYRTPIEKHGDAAKQQRLNRRIGPLLLRRRKDDVLADLPAKSEMVRSIDLEGDQRALYETLRLAQHARVLDAVSTRGLGQSGIVVIDALLKLRQVCCDPRLVKLDSARHVQGSAKLDALLELVDSLLGEGRSVLVFSQFTEMLALIGQALDARGIAHLKLTGQTPGSERADMVARFQAGAVPLFLISLKAGGVGLNLTAADTVIHYDPWWNPAAEAQATDRAHRIGQDKPVFVYRLICAGTVEEKIQAMQHRKADLARAVLEEGGSTERLRFDEADLAELFEPL</sequence>
<gene>
    <name evidence="6" type="ORF">KB893_013445</name>
</gene>
<dbReference type="Pfam" id="PF00176">
    <property type="entry name" value="SNF2-rel_dom"/>
    <property type="match status" value="1"/>
</dbReference>
<keyword evidence="1" id="KW-0378">Hydrolase</keyword>
<dbReference type="Pfam" id="PF00271">
    <property type="entry name" value="Helicase_C"/>
    <property type="match status" value="1"/>
</dbReference>
<feature type="region of interest" description="Disordered" evidence="3">
    <location>
        <begin position="341"/>
        <end position="380"/>
    </location>
</feature>
<dbReference type="AlphaFoldDB" id="A0AAP2CD81"/>
<dbReference type="InterPro" id="IPR027417">
    <property type="entry name" value="P-loop_NTPase"/>
</dbReference>
<feature type="compositionally biased region" description="Basic and acidic residues" evidence="3">
    <location>
        <begin position="1"/>
        <end position="11"/>
    </location>
</feature>
<dbReference type="Proteomes" id="UP000675747">
    <property type="component" value="Unassembled WGS sequence"/>
</dbReference>
<dbReference type="CDD" id="cd18012">
    <property type="entry name" value="DEXQc_arch_SWI2_SNF2"/>
    <property type="match status" value="1"/>
</dbReference>
<dbReference type="Gene3D" id="3.40.50.10810">
    <property type="entry name" value="Tandem AAA-ATPase domain"/>
    <property type="match status" value="1"/>
</dbReference>
<evidence type="ECO:0000259" key="4">
    <source>
        <dbReference type="PROSITE" id="PS51192"/>
    </source>
</evidence>
<evidence type="ECO:0000313" key="7">
    <source>
        <dbReference type="Proteomes" id="UP000675747"/>
    </source>
</evidence>
<comment type="caution">
    <text evidence="6">The sequence shown here is derived from an EMBL/GenBank/DDBJ whole genome shotgun (WGS) entry which is preliminary data.</text>
</comment>
<organism evidence="6 7">
    <name type="scientific">Coralloluteibacterium stylophorae</name>
    <dbReference type="NCBI Taxonomy" id="1776034"/>
    <lineage>
        <taxon>Bacteria</taxon>
        <taxon>Pseudomonadati</taxon>
        <taxon>Pseudomonadota</taxon>
        <taxon>Gammaproteobacteria</taxon>
        <taxon>Lysobacterales</taxon>
        <taxon>Lysobacteraceae</taxon>
        <taxon>Coralloluteibacterium</taxon>
    </lineage>
</organism>
<accession>A0AAP2CD81</accession>